<evidence type="ECO:0000313" key="2">
    <source>
        <dbReference type="Proteomes" id="UP001341840"/>
    </source>
</evidence>
<dbReference type="Proteomes" id="UP001341840">
    <property type="component" value="Unassembled WGS sequence"/>
</dbReference>
<name>A0ABU6Z2B0_9FABA</name>
<evidence type="ECO:0000313" key="1">
    <source>
        <dbReference type="EMBL" id="MED6216406.1"/>
    </source>
</evidence>
<accession>A0ABU6Z2B0</accession>
<sequence>MSKSFYNVGKPDSFTCCKCQGFVCYFLLFHETKELPRKKQYPEIEWCVFEQVPQFESLKPLSDKSLLQLNKKPFDGACFKYFRAWRAALKCASIAQSKNWLSLLTAKLMSDLVLVR</sequence>
<gene>
    <name evidence="1" type="ORF">PIB30_007384</name>
</gene>
<protein>
    <submittedName>
        <fullName evidence="1">Uncharacterized protein</fullName>
    </submittedName>
</protein>
<proteinExistence type="predicted"/>
<keyword evidence="2" id="KW-1185">Reference proteome</keyword>
<organism evidence="1 2">
    <name type="scientific">Stylosanthes scabra</name>
    <dbReference type="NCBI Taxonomy" id="79078"/>
    <lineage>
        <taxon>Eukaryota</taxon>
        <taxon>Viridiplantae</taxon>
        <taxon>Streptophyta</taxon>
        <taxon>Embryophyta</taxon>
        <taxon>Tracheophyta</taxon>
        <taxon>Spermatophyta</taxon>
        <taxon>Magnoliopsida</taxon>
        <taxon>eudicotyledons</taxon>
        <taxon>Gunneridae</taxon>
        <taxon>Pentapetalae</taxon>
        <taxon>rosids</taxon>
        <taxon>fabids</taxon>
        <taxon>Fabales</taxon>
        <taxon>Fabaceae</taxon>
        <taxon>Papilionoideae</taxon>
        <taxon>50 kb inversion clade</taxon>
        <taxon>dalbergioids sensu lato</taxon>
        <taxon>Dalbergieae</taxon>
        <taxon>Pterocarpus clade</taxon>
        <taxon>Stylosanthes</taxon>
    </lineage>
</organism>
<dbReference type="EMBL" id="JASCZI010271876">
    <property type="protein sequence ID" value="MED6216406.1"/>
    <property type="molecule type" value="Genomic_DNA"/>
</dbReference>
<reference evidence="1 2" key="1">
    <citation type="journal article" date="2023" name="Plants (Basel)">
        <title>Bridging the Gap: Combining Genomics and Transcriptomics Approaches to Understand Stylosanthes scabra, an Orphan Legume from the Brazilian Caatinga.</title>
        <authorList>
            <person name="Ferreira-Neto J.R.C."/>
            <person name="da Silva M.D."/>
            <person name="Binneck E."/>
            <person name="de Melo N.F."/>
            <person name="da Silva R.H."/>
            <person name="de Melo A.L.T.M."/>
            <person name="Pandolfi V."/>
            <person name="Bustamante F.O."/>
            <person name="Brasileiro-Vidal A.C."/>
            <person name="Benko-Iseppon A.M."/>
        </authorList>
    </citation>
    <scope>NUCLEOTIDE SEQUENCE [LARGE SCALE GENOMIC DNA]</scope>
    <source>
        <tissue evidence="1">Leaves</tissue>
    </source>
</reference>
<comment type="caution">
    <text evidence="1">The sequence shown here is derived from an EMBL/GenBank/DDBJ whole genome shotgun (WGS) entry which is preliminary data.</text>
</comment>